<keyword evidence="9" id="KW-1185">Reference proteome</keyword>
<comment type="function">
    <text evidence="7">Component of the cytochrome c oxidase, the last enzyme in the mitochondrial electron transport chain which drives oxidative phosphorylation.</text>
</comment>
<dbReference type="CDD" id="cd00922">
    <property type="entry name" value="Cyt_c_Oxidase_IV"/>
    <property type="match status" value="1"/>
</dbReference>
<keyword evidence="7" id="KW-0812">Transmembrane</keyword>
<gene>
    <name evidence="8" type="ORF">RIMI_LOCUS12757187</name>
</gene>
<evidence type="ECO:0000313" key="9">
    <source>
        <dbReference type="Proteomes" id="UP001176940"/>
    </source>
</evidence>
<comment type="pathway">
    <text evidence="2 7">Energy metabolism; oxidative phosphorylation.</text>
</comment>
<evidence type="ECO:0000256" key="5">
    <source>
        <dbReference type="ARBA" id="ARBA00023128"/>
    </source>
</evidence>
<dbReference type="InterPro" id="IPR004203">
    <property type="entry name" value="Cyt_c_oxidase_su4_fam"/>
</dbReference>
<dbReference type="SUPFAM" id="SSF81406">
    <property type="entry name" value="Mitochondrial cytochrome c oxidase subunit IV"/>
    <property type="match status" value="1"/>
</dbReference>
<sequence>MEDVGVLPPCTFRTPEEEVLIQEDRCCVRSPIYSGPGQEDNRRCFRRKIRESDGEIICTVKLGKRGNILQVCCRGGLLETELTGKVDPFLVLPLLFSFSFPPTVYRIKFNLTYAELNKPSNEWKTVFGAIFFFFGITGLIVWWQRVHVFPPLPHTLHEDWIAMQVRRMLDMRVGPIEGFSSKWDYEKNDWKK</sequence>
<evidence type="ECO:0000256" key="3">
    <source>
        <dbReference type="ARBA" id="ARBA00008135"/>
    </source>
</evidence>
<accession>A0ABN9LWQ6</accession>
<dbReference type="Gene3D" id="1.10.442.10">
    <property type="entry name" value="Cytochrome c oxidase subunit IV"/>
    <property type="match status" value="1"/>
</dbReference>
<comment type="subunit">
    <text evidence="7">Component of the cytochrome c oxidase (complex IV, CIV), a multisubunit enzyme composed of 14 subunits.</text>
</comment>
<comment type="caution">
    <text evidence="8">The sequence shown here is derived from an EMBL/GenBank/DDBJ whole genome shotgun (WGS) entry which is preliminary data.</text>
</comment>
<dbReference type="InterPro" id="IPR013288">
    <property type="entry name" value="Cyt_c_oxidase_su4"/>
</dbReference>
<evidence type="ECO:0000313" key="8">
    <source>
        <dbReference type="EMBL" id="CAJ0949796.1"/>
    </source>
</evidence>
<comment type="similarity">
    <text evidence="3 7">Belongs to the cytochrome c oxidase IV family.</text>
</comment>
<dbReference type="PRINTS" id="PR01873">
    <property type="entry name" value="CYTCOXIDASE4"/>
</dbReference>
<evidence type="ECO:0000256" key="1">
    <source>
        <dbReference type="ARBA" id="ARBA00004434"/>
    </source>
</evidence>
<dbReference type="InterPro" id="IPR036639">
    <property type="entry name" value="Cyt_c_oxidase_su4_sf"/>
</dbReference>
<evidence type="ECO:0000256" key="2">
    <source>
        <dbReference type="ARBA" id="ARBA00004673"/>
    </source>
</evidence>
<keyword evidence="5 7" id="KW-0496">Mitochondrion</keyword>
<dbReference type="Pfam" id="PF02936">
    <property type="entry name" value="COX4"/>
    <property type="match status" value="1"/>
</dbReference>
<feature type="transmembrane region" description="Helical" evidence="7">
    <location>
        <begin position="126"/>
        <end position="143"/>
    </location>
</feature>
<keyword evidence="4 7" id="KW-0999">Mitochondrion inner membrane</keyword>
<proteinExistence type="inferred from homology"/>
<evidence type="ECO:0000256" key="7">
    <source>
        <dbReference type="RuleBase" id="RU367145"/>
    </source>
</evidence>
<comment type="subcellular location">
    <subcellularLocation>
        <location evidence="1 7">Mitochondrion inner membrane</location>
        <topology evidence="1 7">Single-pass membrane protein</topology>
    </subcellularLocation>
</comment>
<dbReference type="PANTHER" id="PTHR10707:SF16">
    <property type="entry name" value="CYTOCHROME C OXIDASE SUBUNIT 4"/>
    <property type="match status" value="1"/>
</dbReference>
<keyword evidence="6 7" id="KW-0472">Membrane</keyword>
<organism evidence="8 9">
    <name type="scientific">Ranitomeya imitator</name>
    <name type="common">mimic poison frog</name>
    <dbReference type="NCBI Taxonomy" id="111125"/>
    <lineage>
        <taxon>Eukaryota</taxon>
        <taxon>Metazoa</taxon>
        <taxon>Chordata</taxon>
        <taxon>Craniata</taxon>
        <taxon>Vertebrata</taxon>
        <taxon>Euteleostomi</taxon>
        <taxon>Amphibia</taxon>
        <taxon>Batrachia</taxon>
        <taxon>Anura</taxon>
        <taxon>Neobatrachia</taxon>
        <taxon>Hyloidea</taxon>
        <taxon>Dendrobatidae</taxon>
        <taxon>Dendrobatinae</taxon>
        <taxon>Ranitomeya</taxon>
    </lineage>
</organism>
<evidence type="ECO:0000256" key="6">
    <source>
        <dbReference type="ARBA" id="ARBA00023136"/>
    </source>
</evidence>
<reference evidence="8" key="1">
    <citation type="submission" date="2023-07" db="EMBL/GenBank/DDBJ databases">
        <authorList>
            <person name="Stuckert A."/>
        </authorList>
    </citation>
    <scope>NUCLEOTIDE SEQUENCE</scope>
</reference>
<keyword evidence="7" id="KW-1133">Transmembrane helix</keyword>
<dbReference type="Proteomes" id="UP001176940">
    <property type="component" value="Unassembled WGS sequence"/>
</dbReference>
<dbReference type="EMBL" id="CAUEEQ010030674">
    <property type="protein sequence ID" value="CAJ0949796.1"/>
    <property type="molecule type" value="Genomic_DNA"/>
</dbReference>
<protein>
    <recommendedName>
        <fullName evidence="7">Cytochrome c oxidase subunit 4</fullName>
    </recommendedName>
</protein>
<dbReference type="PANTHER" id="PTHR10707">
    <property type="entry name" value="CYTOCHROME C OXIDASE SUBUNIT IV"/>
    <property type="match status" value="1"/>
</dbReference>
<evidence type="ECO:0000256" key="4">
    <source>
        <dbReference type="ARBA" id="ARBA00022792"/>
    </source>
</evidence>
<name>A0ABN9LWQ6_9NEOB</name>